<feature type="transmembrane region" description="Helical" evidence="10">
    <location>
        <begin position="142"/>
        <end position="159"/>
    </location>
</feature>
<dbReference type="PANTHER" id="PTHR11048">
    <property type="entry name" value="PRENYLTRANSFERASES"/>
    <property type="match status" value="1"/>
</dbReference>
<keyword evidence="7 10" id="KW-0812">Transmembrane</keyword>
<evidence type="ECO:0000256" key="11">
    <source>
        <dbReference type="NCBIfam" id="TIGR01474"/>
    </source>
</evidence>
<sequence length="287" mass="33146">MINLRRQLSHYFYLMRFDKPIGIFLLLWPTLWALWIATHGHPPLKLASVFIFGVVIMRAAGCVINDFADRNIDKHIRRTQDRPLTIRVVSLLEAIGLFIFLCFIAFGLVLLLNRPTLELGILGILLVVIYPFLKRFTHLPQLWLGVSFAWSIPMVFVAQQGNVPAIAWLLFLQAVVWPIAYDTQYAMADREDDLKVGVKSTAILFGNYDRIIIALLQIGMLIMLSILGWYLSFNYLFYLGLVAAFGLMIYQHVLIRGREPKRCLEAFRNNNWVGFFIFLGIFLTYVR</sequence>
<gene>
    <name evidence="10 12" type="primary">ubiA</name>
    <name evidence="12" type="ORF">CleRT_14850</name>
</gene>
<feature type="transmembrane region" description="Helical" evidence="10">
    <location>
        <begin position="46"/>
        <end position="68"/>
    </location>
</feature>
<feature type="transmembrane region" description="Helical" evidence="10">
    <location>
        <begin position="267"/>
        <end position="286"/>
    </location>
</feature>
<dbReference type="RefSeq" id="WP_048875833.1">
    <property type="nucleotide sequence ID" value="NZ_CP011126.1"/>
</dbReference>
<keyword evidence="13" id="KW-1185">Reference proteome</keyword>
<feature type="transmembrane region" description="Helical" evidence="10">
    <location>
        <begin position="165"/>
        <end position="181"/>
    </location>
</feature>
<dbReference type="InterPro" id="IPR000537">
    <property type="entry name" value="UbiA_prenyltransferase"/>
</dbReference>
<evidence type="ECO:0000256" key="2">
    <source>
        <dbReference type="ARBA" id="ARBA00004141"/>
    </source>
</evidence>
<evidence type="ECO:0000256" key="1">
    <source>
        <dbReference type="ARBA" id="ARBA00001946"/>
    </source>
</evidence>
<feature type="transmembrane region" description="Helical" evidence="10">
    <location>
        <begin position="88"/>
        <end position="111"/>
    </location>
</feature>
<dbReference type="EMBL" id="CP011126">
    <property type="protein sequence ID" value="AKQ33990.1"/>
    <property type="molecule type" value="Genomic_DNA"/>
</dbReference>
<name>A0ABM5UVJ6_9COXI</name>
<evidence type="ECO:0000256" key="4">
    <source>
        <dbReference type="ARBA" id="ARBA00022519"/>
    </source>
</evidence>
<comment type="cofactor">
    <cofactor evidence="1 10">
        <name>Mg(2+)</name>
        <dbReference type="ChEBI" id="CHEBI:18420"/>
    </cofactor>
</comment>
<dbReference type="Proteomes" id="UP000063965">
    <property type="component" value="Chromosome"/>
</dbReference>
<dbReference type="NCBIfam" id="TIGR01474">
    <property type="entry name" value="ubiA_proteo"/>
    <property type="match status" value="1"/>
</dbReference>
<evidence type="ECO:0000256" key="8">
    <source>
        <dbReference type="ARBA" id="ARBA00022989"/>
    </source>
</evidence>
<dbReference type="HAMAP" id="MF_01635">
    <property type="entry name" value="UbiA"/>
    <property type="match status" value="1"/>
</dbReference>
<keyword evidence="4 10" id="KW-0997">Cell inner membrane</keyword>
<evidence type="ECO:0000256" key="9">
    <source>
        <dbReference type="ARBA" id="ARBA00023136"/>
    </source>
</evidence>
<reference evidence="12 13" key="1">
    <citation type="journal article" date="2015" name="Genome Biol. Evol.">
        <title>Distinctive Genome Reduction Rates Revealed by Genomic Analyses of Two Coxiella-Like Endosymbionts in Ticks.</title>
        <authorList>
            <person name="Gottlieb Y."/>
            <person name="Lalzar I."/>
            <person name="Klasson L."/>
        </authorList>
    </citation>
    <scope>NUCLEOTIDE SEQUENCE [LARGE SCALE GENOMIC DNA]</scope>
    <source>
        <strain evidence="12 13">CRt</strain>
    </source>
</reference>
<keyword evidence="5 10" id="KW-0808">Transferase</keyword>
<comment type="catalytic activity">
    <reaction evidence="10">
        <text>all-trans-octaprenyl diphosphate + 4-hydroxybenzoate = 4-hydroxy-3-(all-trans-octaprenyl)benzoate + diphosphate</text>
        <dbReference type="Rhea" id="RHEA:27782"/>
        <dbReference type="ChEBI" id="CHEBI:1617"/>
        <dbReference type="ChEBI" id="CHEBI:17879"/>
        <dbReference type="ChEBI" id="CHEBI:33019"/>
        <dbReference type="ChEBI" id="CHEBI:57711"/>
        <dbReference type="EC" id="2.5.1.39"/>
    </reaction>
</comment>
<evidence type="ECO:0000256" key="5">
    <source>
        <dbReference type="ARBA" id="ARBA00022679"/>
    </source>
</evidence>
<comment type="similarity">
    <text evidence="3 10">Belongs to the UbiA prenyltransferase family.</text>
</comment>
<dbReference type="PANTHER" id="PTHR11048:SF28">
    <property type="entry name" value="4-HYDROXYBENZOATE POLYPRENYLTRANSFERASE, MITOCHONDRIAL"/>
    <property type="match status" value="1"/>
</dbReference>
<dbReference type="CDD" id="cd13959">
    <property type="entry name" value="PT_UbiA_COQ2"/>
    <property type="match status" value="1"/>
</dbReference>
<keyword evidence="9 10" id="KW-0472">Membrane</keyword>
<keyword evidence="10" id="KW-0460">Magnesium</keyword>
<comment type="subcellular location">
    <subcellularLocation>
        <location evidence="10">Cell inner membrane</location>
        <topology evidence="10">Multi-pass membrane protein</topology>
    </subcellularLocation>
    <subcellularLocation>
        <location evidence="2">Membrane</location>
        <topology evidence="2">Multi-pass membrane protein</topology>
    </subcellularLocation>
</comment>
<evidence type="ECO:0000313" key="12">
    <source>
        <dbReference type="EMBL" id="AKQ33990.1"/>
    </source>
</evidence>
<proteinExistence type="inferred from homology"/>
<dbReference type="InterPro" id="IPR039653">
    <property type="entry name" value="Prenyltransferase"/>
</dbReference>
<protein>
    <recommendedName>
        <fullName evidence="10 11">4-hydroxybenzoate octaprenyltransferase</fullName>
        <ecNumber evidence="10 11">2.5.1.39</ecNumber>
    </recommendedName>
    <alternativeName>
        <fullName evidence="10">4-HB polyprenyltransferase</fullName>
    </alternativeName>
</protein>
<dbReference type="EC" id="2.5.1.39" evidence="10 11"/>
<feature type="transmembrane region" description="Helical" evidence="10">
    <location>
        <begin position="21"/>
        <end position="40"/>
    </location>
</feature>
<feature type="transmembrane region" description="Helical" evidence="10">
    <location>
        <begin position="236"/>
        <end position="255"/>
    </location>
</feature>
<dbReference type="Gene3D" id="1.20.120.1780">
    <property type="entry name" value="UbiA prenyltransferase"/>
    <property type="match status" value="1"/>
</dbReference>
<feature type="transmembrane region" description="Helical" evidence="10">
    <location>
        <begin position="117"/>
        <end position="133"/>
    </location>
</feature>
<evidence type="ECO:0000256" key="10">
    <source>
        <dbReference type="HAMAP-Rule" id="MF_01635"/>
    </source>
</evidence>
<evidence type="ECO:0000313" key="13">
    <source>
        <dbReference type="Proteomes" id="UP000063965"/>
    </source>
</evidence>
<comment type="function">
    <text evidence="10">Catalyzes the prenylation of para-hydroxybenzoate (PHB) with an all-trans polyprenyl group. Mediates the second step in the final reaction sequence of ubiquinone-8 (UQ-8) biosynthesis, which is the condensation of the polyisoprenoid side chain with PHB, generating the first membrane-bound Q intermediate 3-octaprenyl-4-hydroxybenzoate.</text>
</comment>
<evidence type="ECO:0000256" key="6">
    <source>
        <dbReference type="ARBA" id="ARBA00022688"/>
    </source>
</evidence>
<comment type="pathway">
    <text evidence="10">Cofactor biosynthesis; ubiquinone biosynthesis.</text>
</comment>
<keyword evidence="6 10" id="KW-0831">Ubiquinone biosynthesis</keyword>
<evidence type="ECO:0000256" key="3">
    <source>
        <dbReference type="ARBA" id="ARBA00005985"/>
    </source>
</evidence>
<organism evidence="12 13">
    <name type="scientific">Candidatus Coxiella mudrowiae</name>
    <dbReference type="NCBI Taxonomy" id="2054173"/>
    <lineage>
        <taxon>Bacteria</taxon>
        <taxon>Pseudomonadati</taxon>
        <taxon>Pseudomonadota</taxon>
        <taxon>Gammaproteobacteria</taxon>
        <taxon>Legionellales</taxon>
        <taxon>Coxiellaceae</taxon>
        <taxon>Coxiella</taxon>
    </lineage>
</organism>
<accession>A0ABM5UVJ6</accession>
<keyword evidence="8 10" id="KW-1133">Transmembrane helix</keyword>
<dbReference type="Pfam" id="PF01040">
    <property type="entry name" value="UbiA"/>
    <property type="match status" value="1"/>
</dbReference>
<evidence type="ECO:0000256" key="7">
    <source>
        <dbReference type="ARBA" id="ARBA00022692"/>
    </source>
</evidence>
<feature type="transmembrane region" description="Helical" evidence="10">
    <location>
        <begin position="211"/>
        <end position="230"/>
    </location>
</feature>
<keyword evidence="10" id="KW-1003">Cell membrane</keyword>
<dbReference type="InterPro" id="IPR006370">
    <property type="entry name" value="HB_polyprenyltransferase-like"/>
</dbReference>